<evidence type="ECO:0000313" key="2">
    <source>
        <dbReference type="Proteomes" id="UP000018144"/>
    </source>
</evidence>
<dbReference type="AlphaFoldDB" id="U4LJ88"/>
<keyword evidence="2" id="KW-1185">Reference proteome</keyword>
<dbReference type="EMBL" id="HF935724">
    <property type="protein sequence ID" value="CCX32159.1"/>
    <property type="molecule type" value="Genomic_DNA"/>
</dbReference>
<sequence length="52" mass="5576">MEYCISLHLFVGKIVHLTLGIRAYVIGTCRFPDSCSWSPPAAVPASPPSNTA</sequence>
<name>U4LJ88_PYROM</name>
<proteinExistence type="predicted"/>
<gene>
    <name evidence="1" type="ORF">PCON_12429</name>
</gene>
<accession>U4LJ88</accession>
<organism evidence="1 2">
    <name type="scientific">Pyronema omphalodes (strain CBS 100304)</name>
    <name type="common">Pyronema confluens</name>
    <dbReference type="NCBI Taxonomy" id="1076935"/>
    <lineage>
        <taxon>Eukaryota</taxon>
        <taxon>Fungi</taxon>
        <taxon>Dikarya</taxon>
        <taxon>Ascomycota</taxon>
        <taxon>Pezizomycotina</taxon>
        <taxon>Pezizomycetes</taxon>
        <taxon>Pezizales</taxon>
        <taxon>Pyronemataceae</taxon>
        <taxon>Pyronema</taxon>
    </lineage>
</organism>
<dbReference type="Proteomes" id="UP000018144">
    <property type="component" value="Unassembled WGS sequence"/>
</dbReference>
<evidence type="ECO:0000313" key="1">
    <source>
        <dbReference type="EMBL" id="CCX32159.1"/>
    </source>
</evidence>
<reference evidence="1 2" key="1">
    <citation type="journal article" date="2013" name="PLoS Genet.">
        <title>The genome and development-dependent transcriptomes of Pyronema confluens: a window into fungal evolution.</title>
        <authorList>
            <person name="Traeger S."/>
            <person name="Altegoer F."/>
            <person name="Freitag M."/>
            <person name="Gabaldon T."/>
            <person name="Kempken F."/>
            <person name="Kumar A."/>
            <person name="Marcet-Houben M."/>
            <person name="Poggeler S."/>
            <person name="Stajich J.E."/>
            <person name="Nowrousian M."/>
        </authorList>
    </citation>
    <scope>NUCLEOTIDE SEQUENCE [LARGE SCALE GENOMIC DNA]</scope>
    <source>
        <strain evidence="2">CBS 100304</strain>
        <tissue evidence="1">Vegetative mycelium</tissue>
    </source>
</reference>
<protein>
    <submittedName>
        <fullName evidence="1">Uncharacterized protein</fullName>
    </submittedName>
</protein>